<evidence type="ECO:0000256" key="5">
    <source>
        <dbReference type="ARBA" id="ARBA00023136"/>
    </source>
</evidence>
<dbReference type="SUPFAM" id="SSF50182">
    <property type="entry name" value="Sm-like ribonucleoproteins"/>
    <property type="match status" value="1"/>
</dbReference>
<dbReference type="InterPro" id="IPR023408">
    <property type="entry name" value="MscS_beta-dom_sf"/>
</dbReference>
<dbReference type="EMBL" id="UOGD01000007">
    <property type="protein sequence ID" value="VAX15151.1"/>
    <property type="molecule type" value="Genomic_DNA"/>
</dbReference>
<dbReference type="PANTHER" id="PTHR30566:SF5">
    <property type="entry name" value="MECHANOSENSITIVE ION CHANNEL PROTEIN 1, MITOCHONDRIAL-RELATED"/>
    <property type="match status" value="1"/>
</dbReference>
<dbReference type="AlphaFoldDB" id="A0A3B1BKS9"/>
<protein>
    <submittedName>
        <fullName evidence="8">MscS Mechanosensitive ion channel</fullName>
    </submittedName>
</protein>
<name>A0A3B1BKS9_9ZZZZ</name>
<feature type="domain" description="Mechanosensitive ion channel MscS" evidence="7">
    <location>
        <begin position="106"/>
        <end position="179"/>
    </location>
</feature>
<dbReference type="Gene3D" id="3.30.70.100">
    <property type="match status" value="1"/>
</dbReference>
<sequence length="308" mass="35684">MKEHVNNITEFIQNFVGISPVLQTQLFKSFVIILVLWIIRIIIIKSIIERLDDYKERYFWTKTLRTTTVIIGLLFLSKVWFGIFESIGTFLGLLSAGLAIAFKDMLVNIGAWVFLVTRKPLIVGDRVQIDDVTGDVIDIRLFQFSVMEIGNWVDADQSTGRIVHIPNGLIFTKWQANFTAGFEYIWNEIPVLVTFESDWKKAKQILSEVLNKHASNLSKETQRQIREASKKFMIIYKTLTPIVYTSVKDSGVLLSMRFLCHVKQRRGIEQIIWEEILDRFAEHDDIDFAYPTTRFYDNRTEGKGVSSD</sequence>
<dbReference type="SUPFAM" id="SSF82689">
    <property type="entry name" value="Mechanosensitive channel protein MscS (YggB), C-terminal domain"/>
    <property type="match status" value="1"/>
</dbReference>
<accession>A0A3B1BKS9</accession>
<dbReference type="InterPro" id="IPR010920">
    <property type="entry name" value="LSM_dom_sf"/>
</dbReference>
<dbReference type="GO" id="GO:0005886">
    <property type="term" value="C:plasma membrane"/>
    <property type="evidence" value="ECO:0007669"/>
    <property type="project" value="UniProtKB-SubCell"/>
</dbReference>
<evidence type="ECO:0000256" key="4">
    <source>
        <dbReference type="ARBA" id="ARBA00022989"/>
    </source>
</evidence>
<keyword evidence="3 6" id="KW-0812">Transmembrane</keyword>
<evidence type="ECO:0000256" key="6">
    <source>
        <dbReference type="SAM" id="Phobius"/>
    </source>
</evidence>
<reference evidence="8" key="1">
    <citation type="submission" date="2018-06" db="EMBL/GenBank/DDBJ databases">
        <authorList>
            <person name="Zhirakovskaya E."/>
        </authorList>
    </citation>
    <scope>NUCLEOTIDE SEQUENCE</scope>
</reference>
<evidence type="ECO:0000313" key="8">
    <source>
        <dbReference type="EMBL" id="VAX15151.1"/>
    </source>
</evidence>
<feature type="transmembrane region" description="Helical" evidence="6">
    <location>
        <begin position="64"/>
        <end position="84"/>
    </location>
</feature>
<organism evidence="8">
    <name type="scientific">hydrothermal vent metagenome</name>
    <dbReference type="NCBI Taxonomy" id="652676"/>
    <lineage>
        <taxon>unclassified sequences</taxon>
        <taxon>metagenomes</taxon>
        <taxon>ecological metagenomes</taxon>
    </lineage>
</organism>
<comment type="subcellular location">
    <subcellularLocation>
        <location evidence="1">Cell membrane</location>
        <topology evidence="1">Multi-pass membrane protein</topology>
    </subcellularLocation>
</comment>
<feature type="transmembrane region" description="Helical" evidence="6">
    <location>
        <begin position="90"/>
        <end position="116"/>
    </location>
</feature>
<proteinExistence type="predicted"/>
<keyword evidence="4 6" id="KW-1133">Transmembrane helix</keyword>
<dbReference type="PANTHER" id="PTHR30566">
    <property type="entry name" value="YNAI-RELATED MECHANOSENSITIVE ION CHANNEL"/>
    <property type="match status" value="1"/>
</dbReference>
<gene>
    <name evidence="8" type="ORF">MNBD_IGNAVI01-803</name>
</gene>
<dbReference type="GO" id="GO:0055085">
    <property type="term" value="P:transmembrane transport"/>
    <property type="evidence" value="ECO:0007669"/>
    <property type="project" value="InterPro"/>
</dbReference>
<evidence type="ECO:0000256" key="1">
    <source>
        <dbReference type="ARBA" id="ARBA00004651"/>
    </source>
</evidence>
<feature type="transmembrane region" description="Helical" evidence="6">
    <location>
        <begin position="26"/>
        <end position="43"/>
    </location>
</feature>
<evidence type="ECO:0000256" key="2">
    <source>
        <dbReference type="ARBA" id="ARBA00022475"/>
    </source>
</evidence>
<dbReference type="InterPro" id="IPR006685">
    <property type="entry name" value="MscS_channel_2nd"/>
</dbReference>
<dbReference type="Pfam" id="PF00924">
    <property type="entry name" value="MS_channel_2nd"/>
    <property type="match status" value="1"/>
</dbReference>
<dbReference type="Gene3D" id="2.30.30.60">
    <property type="match status" value="1"/>
</dbReference>
<evidence type="ECO:0000256" key="3">
    <source>
        <dbReference type="ARBA" id="ARBA00022692"/>
    </source>
</evidence>
<keyword evidence="5 6" id="KW-0472">Membrane</keyword>
<keyword evidence="2" id="KW-1003">Cell membrane</keyword>
<dbReference type="InterPro" id="IPR011066">
    <property type="entry name" value="MscS_channel_C_sf"/>
</dbReference>
<evidence type="ECO:0000259" key="7">
    <source>
        <dbReference type="Pfam" id="PF00924"/>
    </source>
</evidence>